<feature type="region of interest" description="Disordered" evidence="1">
    <location>
        <begin position="464"/>
        <end position="483"/>
    </location>
</feature>
<evidence type="ECO:0000313" key="2">
    <source>
        <dbReference type="EMBL" id="KAK8109469.1"/>
    </source>
</evidence>
<dbReference type="EMBL" id="JAQQWP010000007">
    <property type="protein sequence ID" value="KAK8109469.1"/>
    <property type="molecule type" value="Genomic_DNA"/>
</dbReference>
<keyword evidence="3" id="KW-1185">Reference proteome</keyword>
<dbReference type="PANTHER" id="PTHR35394">
    <property type="entry name" value="DUF3176 DOMAIN-CONTAINING PROTEIN"/>
    <property type="match status" value="1"/>
</dbReference>
<dbReference type="Proteomes" id="UP001392437">
    <property type="component" value="Unassembled WGS sequence"/>
</dbReference>
<evidence type="ECO:0000313" key="3">
    <source>
        <dbReference type="Proteomes" id="UP001392437"/>
    </source>
</evidence>
<sequence>MLRLLSFRNSILFSSGLALVTILSLGIDPCLQQVLEFPSQLASLDNVTVEIGVATQYFSKGVTELGTKTDRLNSIPEADFLHLLVSIIDSAVGTVSQPQILCPAPATLCYWEELITLGVCSDYRNVTNIAESNCSGHNDSVSIDCTYSFPGIMDRDKDGSMIVIAWAEGGKYNLGMPIVTLFHEKDYDPWPFFGVWPSFGSFAAVRLLSSERPSKDGHGRLISPPFEMYYAELGWCEQRYRNVTATPAGISKADIQMTSEHLTFESKHGYPIRPQDKIGDAYLSFTVNSTGRVYNISGTAFDLPGLLQIMFTSNAKNNPYRSNSSWDYQFNLGYALLHTPLETVTNNLATALTNQIRSVDSGDNYNVATVKGNAVYNETFIRVRWPWLMLPLMEIALSALLLAASIIATGGMPLWKTSGLALLVSGGWEEDRFDTFARASERRQKMDKETLEEWGKEVKAQLVGGGKDGAVTGGRPRFERASG</sequence>
<accession>A0AAW0QNG4</accession>
<comment type="caution">
    <text evidence="2">The sequence shown here is derived from an EMBL/GenBank/DDBJ whole genome shotgun (WGS) entry which is preliminary data.</text>
</comment>
<dbReference type="PANTHER" id="PTHR35394:SF5">
    <property type="entry name" value="DUF3176 DOMAIN-CONTAINING PROTEIN"/>
    <property type="match status" value="1"/>
</dbReference>
<name>A0AAW0QNG4_9PEZI</name>
<dbReference type="AlphaFoldDB" id="A0AAW0QNG4"/>
<evidence type="ECO:0000256" key="1">
    <source>
        <dbReference type="SAM" id="MobiDB-lite"/>
    </source>
</evidence>
<organism evidence="2 3">
    <name type="scientific">Apiospora kogelbergensis</name>
    <dbReference type="NCBI Taxonomy" id="1337665"/>
    <lineage>
        <taxon>Eukaryota</taxon>
        <taxon>Fungi</taxon>
        <taxon>Dikarya</taxon>
        <taxon>Ascomycota</taxon>
        <taxon>Pezizomycotina</taxon>
        <taxon>Sordariomycetes</taxon>
        <taxon>Xylariomycetidae</taxon>
        <taxon>Amphisphaeriales</taxon>
        <taxon>Apiosporaceae</taxon>
        <taxon>Apiospora</taxon>
    </lineage>
</organism>
<reference evidence="2 3" key="1">
    <citation type="submission" date="2023-01" db="EMBL/GenBank/DDBJ databases">
        <title>Analysis of 21 Apiospora genomes using comparative genomics revels a genus with tremendous synthesis potential of carbohydrate active enzymes and secondary metabolites.</title>
        <authorList>
            <person name="Sorensen T."/>
        </authorList>
    </citation>
    <scope>NUCLEOTIDE SEQUENCE [LARGE SCALE GENOMIC DNA]</scope>
    <source>
        <strain evidence="2 3">CBS 117206</strain>
    </source>
</reference>
<gene>
    <name evidence="2" type="ORF">PG999_007606</name>
</gene>
<protein>
    <submittedName>
        <fullName evidence="2">Uncharacterized protein</fullName>
    </submittedName>
</protein>
<proteinExistence type="predicted"/>